<evidence type="ECO:0000313" key="1">
    <source>
        <dbReference type="EMBL" id="CAH1970797.1"/>
    </source>
</evidence>
<protein>
    <submittedName>
        <fullName evidence="1">Uncharacterized protein</fullName>
    </submittedName>
</protein>
<evidence type="ECO:0000313" key="2">
    <source>
        <dbReference type="Proteomes" id="UP001152888"/>
    </source>
</evidence>
<dbReference type="AlphaFoldDB" id="A0A9P0KG48"/>
<dbReference type="Proteomes" id="UP001152888">
    <property type="component" value="Unassembled WGS sequence"/>
</dbReference>
<gene>
    <name evidence="1" type="ORF">ACAOBT_LOCUS9107</name>
</gene>
<comment type="caution">
    <text evidence="1">The sequence shown here is derived from an EMBL/GenBank/DDBJ whole genome shotgun (WGS) entry which is preliminary data.</text>
</comment>
<reference evidence="1" key="1">
    <citation type="submission" date="2022-03" db="EMBL/GenBank/DDBJ databases">
        <authorList>
            <person name="Sayadi A."/>
        </authorList>
    </citation>
    <scope>NUCLEOTIDE SEQUENCE</scope>
</reference>
<organism evidence="1 2">
    <name type="scientific">Acanthoscelides obtectus</name>
    <name type="common">Bean weevil</name>
    <name type="synonym">Bruchus obtectus</name>
    <dbReference type="NCBI Taxonomy" id="200917"/>
    <lineage>
        <taxon>Eukaryota</taxon>
        <taxon>Metazoa</taxon>
        <taxon>Ecdysozoa</taxon>
        <taxon>Arthropoda</taxon>
        <taxon>Hexapoda</taxon>
        <taxon>Insecta</taxon>
        <taxon>Pterygota</taxon>
        <taxon>Neoptera</taxon>
        <taxon>Endopterygota</taxon>
        <taxon>Coleoptera</taxon>
        <taxon>Polyphaga</taxon>
        <taxon>Cucujiformia</taxon>
        <taxon>Chrysomeloidea</taxon>
        <taxon>Chrysomelidae</taxon>
        <taxon>Bruchinae</taxon>
        <taxon>Bruchini</taxon>
        <taxon>Acanthoscelides</taxon>
    </lineage>
</organism>
<accession>A0A9P0KG48</accession>
<keyword evidence="2" id="KW-1185">Reference proteome</keyword>
<sequence length="92" mass="10661">MDVFSQMSEIGIILQAREPCPLHLSDPIPLFKNKSRDSALKVPGLANSSFFQLWKGMSEYFFAIYHLKQWDKHTSILPGKPYHYQISRCDCL</sequence>
<dbReference type="EMBL" id="CAKOFQ010006778">
    <property type="protein sequence ID" value="CAH1970797.1"/>
    <property type="molecule type" value="Genomic_DNA"/>
</dbReference>
<name>A0A9P0KG48_ACAOB</name>
<proteinExistence type="predicted"/>